<protein>
    <submittedName>
        <fullName evidence="2">Uncharacterized protein</fullName>
    </submittedName>
</protein>
<reference evidence="2" key="1">
    <citation type="journal article" date="2020" name="Stud. Mycol.">
        <title>101 Dothideomycetes genomes: a test case for predicting lifestyles and emergence of pathogens.</title>
        <authorList>
            <person name="Haridas S."/>
            <person name="Albert R."/>
            <person name="Binder M."/>
            <person name="Bloem J."/>
            <person name="Labutti K."/>
            <person name="Salamov A."/>
            <person name="Andreopoulos B."/>
            <person name="Baker S."/>
            <person name="Barry K."/>
            <person name="Bills G."/>
            <person name="Bluhm B."/>
            <person name="Cannon C."/>
            <person name="Castanera R."/>
            <person name="Culley D."/>
            <person name="Daum C."/>
            <person name="Ezra D."/>
            <person name="Gonzalez J."/>
            <person name="Henrissat B."/>
            <person name="Kuo A."/>
            <person name="Liang C."/>
            <person name="Lipzen A."/>
            <person name="Lutzoni F."/>
            <person name="Magnuson J."/>
            <person name="Mondo S."/>
            <person name="Nolan M."/>
            <person name="Ohm R."/>
            <person name="Pangilinan J."/>
            <person name="Park H.-J."/>
            <person name="Ramirez L."/>
            <person name="Alfaro M."/>
            <person name="Sun H."/>
            <person name="Tritt A."/>
            <person name="Yoshinaga Y."/>
            <person name="Zwiers L.-H."/>
            <person name="Turgeon B."/>
            <person name="Goodwin S."/>
            <person name="Spatafora J."/>
            <person name="Crous P."/>
            <person name="Grigoriev I."/>
        </authorList>
    </citation>
    <scope>NUCLEOTIDE SEQUENCE</scope>
    <source>
        <strain evidence="2">CBS 183.55</strain>
    </source>
</reference>
<proteinExistence type="predicted"/>
<dbReference type="RefSeq" id="XP_033451476.1">
    <property type="nucleotide sequence ID" value="XM_033589487.1"/>
</dbReference>
<dbReference type="EMBL" id="ML978961">
    <property type="protein sequence ID" value="KAF1931228.1"/>
    <property type="molecule type" value="Genomic_DNA"/>
</dbReference>
<accession>A0A6A5RW59</accession>
<organism evidence="2 3">
    <name type="scientific">Didymella exigua CBS 183.55</name>
    <dbReference type="NCBI Taxonomy" id="1150837"/>
    <lineage>
        <taxon>Eukaryota</taxon>
        <taxon>Fungi</taxon>
        <taxon>Dikarya</taxon>
        <taxon>Ascomycota</taxon>
        <taxon>Pezizomycotina</taxon>
        <taxon>Dothideomycetes</taxon>
        <taxon>Pleosporomycetidae</taxon>
        <taxon>Pleosporales</taxon>
        <taxon>Pleosporineae</taxon>
        <taxon>Didymellaceae</taxon>
        <taxon>Didymella</taxon>
    </lineage>
</organism>
<feature type="chain" id="PRO_5025345379" evidence="1">
    <location>
        <begin position="19"/>
        <end position="91"/>
    </location>
</feature>
<gene>
    <name evidence="2" type="ORF">M421DRAFT_342303</name>
</gene>
<dbReference type="GeneID" id="54347134"/>
<evidence type="ECO:0000256" key="1">
    <source>
        <dbReference type="SAM" id="SignalP"/>
    </source>
</evidence>
<dbReference type="Proteomes" id="UP000800082">
    <property type="component" value="Unassembled WGS sequence"/>
</dbReference>
<feature type="signal peptide" evidence="1">
    <location>
        <begin position="1"/>
        <end position="18"/>
    </location>
</feature>
<keyword evidence="3" id="KW-1185">Reference proteome</keyword>
<keyword evidence="1" id="KW-0732">Signal</keyword>
<evidence type="ECO:0000313" key="3">
    <source>
        <dbReference type="Proteomes" id="UP000800082"/>
    </source>
</evidence>
<dbReference type="AlphaFoldDB" id="A0A6A5RW59"/>
<sequence length="91" mass="10297">MFSWFVGWLALMYCSFQALPRFTRLENPSVELVRKDSLLRVSSPGEGLATASELSSQDAVATRVYRENGSNWLLSTNTSQDRARERHIGVM</sequence>
<name>A0A6A5RW59_9PLEO</name>
<evidence type="ECO:0000313" key="2">
    <source>
        <dbReference type="EMBL" id="KAF1931228.1"/>
    </source>
</evidence>